<dbReference type="VEuPathDB" id="FungiDB:PABG_05762"/>
<feature type="region of interest" description="Disordered" evidence="1">
    <location>
        <begin position="1"/>
        <end position="25"/>
    </location>
</feature>
<dbReference type="Proteomes" id="UP000242814">
    <property type="component" value="Unassembled WGS sequence"/>
</dbReference>
<feature type="region of interest" description="Disordered" evidence="1">
    <location>
        <begin position="140"/>
        <end position="171"/>
    </location>
</feature>
<evidence type="ECO:0000313" key="2">
    <source>
        <dbReference type="EMBL" id="ODH12806.1"/>
    </source>
</evidence>
<sequence length="171" mass="18985">MLISHLKSDNPSLPEEGRNAAGSNVPFVPRWDESTSTAIITSPPLLFWMVASQRAPLLSHGIGMPRVRVGHLQNALSTSTMSSAKKGIRRLPIERHPSEWNQLIADMMEPLLIKTAGDTANEEIFEPEKIVNPRLFSQTASALSPLSPPSRTNRRSRRPPGEYRYPSRPAL</sequence>
<gene>
    <name evidence="2" type="ORF">ACO22_07895</name>
</gene>
<dbReference type="VEuPathDB" id="FungiDB:PADG_06102"/>
<proteinExistence type="predicted"/>
<accession>A0A1D2J3D4</accession>
<organism evidence="2 3">
    <name type="scientific">Paracoccidioides brasiliensis</name>
    <dbReference type="NCBI Taxonomy" id="121759"/>
    <lineage>
        <taxon>Eukaryota</taxon>
        <taxon>Fungi</taxon>
        <taxon>Dikarya</taxon>
        <taxon>Ascomycota</taxon>
        <taxon>Pezizomycotina</taxon>
        <taxon>Eurotiomycetes</taxon>
        <taxon>Eurotiomycetidae</taxon>
        <taxon>Onygenales</taxon>
        <taxon>Ajellomycetaceae</taxon>
        <taxon>Paracoccidioides</taxon>
    </lineage>
</organism>
<comment type="caution">
    <text evidence="2">The sequence shown here is derived from an EMBL/GenBank/DDBJ whole genome shotgun (WGS) entry which is preliminary data.</text>
</comment>
<name>A0A1D2J3D4_PARBR</name>
<reference evidence="2 3" key="1">
    <citation type="submission" date="2016-06" db="EMBL/GenBank/DDBJ databases">
        <authorList>
            <person name="Kjaerup R.B."/>
            <person name="Dalgaard T.S."/>
            <person name="Juul-Madsen H.R."/>
        </authorList>
    </citation>
    <scope>NUCLEOTIDE SEQUENCE [LARGE SCALE GENOMIC DNA]</scope>
    <source>
        <strain evidence="2 3">Pb300</strain>
    </source>
</reference>
<feature type="compositionally biased region" description="Low complexity" evidence="1">
    <location>
        <begin position="140"/>
        <end position="151"/>
    </location>
</feature>
<dbReference type="AlphaFoldDB" id="A0A1D2J3D4"/>
<evidence type="ECO:0000313" key="3">
    <source>
        <dbReference type="Proteomes" id="UP000242814"/>
    </source>
</evidence>
<dbReference type="EMBL" id="LZYO01000736">
    <property type="protein sequence ID" value="ODH12806.1"/>
    <property type="molecule type" value="Genomic_DNA"/>
</dbReference>
<protein>
    <submittedName>
        <fullName evidence="2">Uncharacterized protein</fullName>
    </submittedName>
</protein>
<evidence type="ECO:0000256" key="1">
    <source>
        <dbReference type="SAM" id="MobiDB-lite"/>
    </source>
</evidence>